<dbReference type="Proteomes" id="UP000182658">
    <property type="component" value="Unassembled WGS sequence"/>
</dbReference>
<protein>
    <submittedName>
        <fullName evidence="2">Uncharacterized protein</fullName>
    </submittedName>
</protein>
<reference evidence="2 3" key="1">
    <citation type="submission" date="2016-10" db="EMBL/GenBank/DDBJ databases">
        <title>Draft genome sequence of Coniochaeta ligniaria NRRL30616, a lignocellulolytic fungus for bioabatement of inhibitors in plant biomass hydrolysates.</title>
        <authorList>
            <consortium name="DOE Joint Genome Institute"/>
            <person name="Jimenez D.J."/>
            <person name="Hector R.E."/>
            <person name="Riley R."/>
            <person name="Sun H."/>
            <person name="Grigoriev I.V."/>
            <person name="Van Elsas J.D."/>
            <person name="Nichols N.N."/>
        </authorList>
    </citation>
    <scope>NUCLEOTIDE SEQUENCE [LARGE SCALE GENOMIC DNA]</scope>
    <source>
        <strain evidence="2 3">NRRL 30616</strain>
    </source>
</reference>
<name>A0A1J7IJP2_9PEZI</name>
<evidence type="ECO:0000313" key="2">
    <source>
        <dbReference type="EMBL" id="OIW27507.1"/>
    </source>
</evidence>
<feature type="compositionally biased region" description="Basic residues" evidence="1">
    <location>
        <begin position="72"/>
        <end position="81"/>
    </location>
</feature>
<sequence>MTADFMSCKLFTSGLHSCQHQVSTTASIPGCPVVYYIFPTIEKIMPIPSSERKMPPCMPERTRKTTHRFRCLRQGQKRRERKKDNSLAQSKTQKPRQQALQNILRVAPFRNKLNCSFLPLFYGITTDMDQGKGELERGSRDAYTWTVVTLRAAVIVRKTPSRRVELLAAEDGGEAVIVAWSIP</sequence>
<organism evidence="2 3">
    <name type="scientific">Coniochaeta ligniaria NRRL 30616</name>
    <dbReference type="NCBI Taxonomy" id="1408157"/>
    <lineage>
        <taxon>Eukaryota</taxon>
        <taxon>Fungi</taxon>
        <taxon>Dikarya</taxon>
        <taxon>Ascomycota</taxon>
        <taxon>Pezizomycotina</taxon>
        <taxon>Sordariomycetes</taxon>
        <taxon>Sordariomycetidae</taxon>
        <taxon>Coniochaetales</taxon>
        <taxon>Coniochaetaceae</taxon>
        <taxon>Coniochaeta</taxon>
    </lineage>
</organism>
<dbReference type="AlphaFoldDB" id="A0A1J7IJP2"/>
<keyword evidence="3" id="KW-1185">Reference proteome</keyword>
<gene>
    <name evidence="2" type="ORF">CONLIGDRAFT_435024</name>
</gene>
<dbReference type="InParanoid" id="A0A1J7IJP2"/>
<evidence type="ECO:0000256" key="1">
    <source>
        <dbReference type="SAM" id="MobiDB-lite"/>
    </source>
</evidence>
<proteinExistence type="predicted"/>
<dbReference type="EMBL" id="KV875099">
    <property type="protein sequence ID" value="OIW27507.1"/>
    <property type="molecule type" value="Genomic_DNA"/>
</dbReference>
<feature type="compositionally biased region" description="Polar residues" evidence="1">
    <location>
        <begin position="86"/>
        <end position="95"/>
    </location>
</feature>
<feature type="region of interest" description="Disordered" evidence="1">
    <location>
        <begin position="72"/>
        <end position="95"/>
    </location>
</feature>
<evidence type="ECO:0000313" key="3">
    <source>
        <dbReference type="Proteomes" id="UP000182658"/>
    </source>
</evidence>
<accession>A0A1J7IJP2</accession>